<keyword evidence="1" id="KW-0067">ATP-binding</keyword>
<dbReference type="PANTHER" id="PTHR10887:SF495">
    <property type="entry name" value="HELICASE SENATAXIN ISOFORM X1-RELATED"/>
    <property type="match status" value="1"/>
</dbReference>
<dbReference type="EMBL" id="JAVHJO010000005">
    <property type="protein sequence ID" value="KAK6540070.1"/>
    <property type="molecule type" value="Genomic_DNA"/>
</dbReference>
<keyword evidence="1" id="KW-0347">Helicase</keyword>
<feature type="domain" description="Helicase ATP-binding" evidence="4">
    <location>
        <begin position="404"/>
        <end position="750"/>
    </location>
</feature>
<keyword evidence="1" id="KW-0547">Nucleotide-binding</keyword>
<reference evidence="5 6" key="1">
    <citation type="submission" date="2019-10" db="EMBL/GenBank/DDBJ databases">
        <authorList>
            <person name="Palmer J.M."/>
        </authorList>
    </citation>
    <scope>NUCLEOTIDE SEQUENCE [LARGE SCALE GENOMIC DNA]</scope>
    <source>
        <strain evidence="5 6">TWF694</strain>
    </source>
</reference>
<dbReference type="InterPro" id="IPR047187">
    <property type="entry name" value="SF1_C_Upf1"/>
</dbReference>
<dbReference type="SMART" id="SM00487">
    <property type="entry name" value="DEXDc"/>
    <property type="match status" value="1"/>
</dbReference>
<comment type="catalytic activity">
    <reaction evidence="2">
        <text>ATP + H2O = ADP + phosphate + H(+)</text>
        <dbReference type="Rhea" id="RHEA:13065"/>
        <dbReference type="ChEBI" id="CHEBI:15377"/>
        <dbReference type="ChEBI" id="CHEBI:15378"/>
        <dbReference type="ChEBI" id="CHEBI:30616"/>
        <dbReference type="ChEBI" id="CHEBI:43474"/>
        <dbReference type="ChEBI" id="CHEBI:456216"/>
        <dbReference type="EC" id="3.6.4.12"/>
    </reaction>
    <physiologicalReaction direction="left-to-right" evidence="2">
        <dbReference type="Rhea" id="RHEA:13066"/>
    </physiologicalReaction>
</comment>
<dbReference type="InterPro" id="IPR045055">
    <property type="entry name" value="DNA2/NAM7-like"/>
</dbReference>
<keyword evidence="6" id="KW-1185">Reference proteome</keyword>
<comment type="caution">
    <text evidence="5">The sequence shown here is derived from an EMBL/GenBank/DDBJ whole genome shotgun (WGS) entry which is preliminary data.</text>
</comment>
<dbReference type="Gene3D" id="3.40.50.300">
    <property type="entry name" value="P-loop containing nucleotide triphosphate hydrolases"/>
    <property type="match status" value="2"/>
</dbReference>
<gene>
    <name evidence="5" type="ORF">TWF694_008900</name>
</gene>
<dbReference type="Pfam" id="PF13087">
    <property type="entry name" value="AAA_12"/>
    <property type="match status" value="1"/>
</dbReference>
<dbReference type="CDD" id="cd18808">
    <property type="entry name" value="SF1_C_Upf1"/>
    <property type="match status" value="1"/>
</dbReference>
<feature type="region of interest" description="Disordered" evidence="3">
    <location>
        <begin position="1"/>
        <end position="24"/>
    </location>
</feature>
<keyword evidence="1" id="KW-0378">Hydrolase</keyword>
<dbReference type="InterPro" id="IPR041677">
    <property type="entry name" value="DNA2/NAM7_AAA_11"/>
</dbReference>
<dbReference type="InterPro" id="IPR014001">
    <property type="entry name" value="Helicase_ATP-bd"/>
</dbReference>
<evidence type="ECO:0000313" key="6">
    <source>
        <dbReference type="Proteomes" id="UP001365542"/>
    </source>
</evidence>
<feature type="region of interest" description="Disordered" evidence="3">
    <location>
        <begin position="500"/>
        <end position="576"/>
    </location>
</feature>
<dbReference type="GO" id="GO:0003678">
    <property type="term" value="F:DNA helicase activity"/>
    <property type="evidence" value="ECO:0007669"/>
    <property type="project" value="UniProtKB-EC"/>
</dbReference>
<feature type="compositionally biased region" description="Basic and acidic residues" evidence="3">
    <location>
        <begin position="530"/>
        <end position="549"/>
    </location>
</feature>
<evidence type="ECO:0000313" key="5">
    <source>
        <dbReference type="EMBL" id="KAK6540070.1"/>
    </source>
</evidence>
<dbReference type="SUPFAM" id="SSF52540">
    <property type="entry name" value="P-loop containing nucleoside triphosphate hydrolases"/>
    <property type="match status" value="1"/>
</dbReference>
<evidence type="ECO:0000259" key="4">
    <source>
        <dbReference type="SMART" id="SM00487"/>
    </source>
</evidence>
<dbReference type="Pfam" id="PF13086">
    <property type="entry name" value="AAA_11"/>
    <property type="match status" value="1"/>
</dbReference>
<evidence type="ECO:0000256" key="3">
    <source>
        <dbReference type="SAM" id="MobiDB-lite"/>
    </source>
</evidence>
<accession>A0AAV9XD98</accession>
<sequence>MSKSNIPTTSAKTGVGKKTGKGQNARTDFAMRHFVVESVEIPAALESIEDAENPTFLPVFERKTDPSIKIRIRRGLTVDQKTMLRMTRRMPTVTDPDRQAEVRFYEATRRDAGGVRMHFEVENAQIVISMLLAKIPTDVPSVGERTNPAYCPVFDRLASHSEQFENSNDSLLLPIRIRTGYFDGLEELLKTFAEHVKFNRLRPKIREFYDSGLQFRCLWTEAANCNYEMGMEVWKGIHFVQMNASIEGLSGFNCYRIKLEYPESGPKLSQNEMKKLNFKEEQQIRIIWPANPTYGIRTGDIKATISAKDEQIMETSDIFISAVICLPDDLHSSFLRAVKHCKFDIEPVFSKTIRQRYKAAAKKVDTVDQHLTLSRLHRTLVFGDETLDHHREPETVKYHNEYLDKVPLDPSQREAIELVLGKEVTVVQGPPGTGKSYTALRAVAAYLHGHQSLTSSGRVLITAPSNTAVNKLLKDWIKLCADDPYLGKFEAVRYIGDGVHPKKPIKKEHRSGNNTESASSTESSEYEWQDMEHGNTERDHAIRRVKESELPVSEDPLEDLYENTPTEDSEDEYRPQDEVGIEDLVMELEASKKADFPYEYSIMAKRLKIDPTFEEDIQSYLSGNMSDDDRHFFHIRKDLLDVEVMRTIQIVFATCLGAGSSTIRFRFQPKLAVIDEAGQANEIESFVPLTGPLLEQIALFGDHKQLPPINVYDILVLTQSLLERLQILMKGPAYVMLLHNYRSNPDIVNFSSLRWYNNRLIPNRTYDLALDTCSQLWNDKRSSLLGLSTFGSETETPSQSRQNLSGAIGILWLLRLVERRNPEELQNWAVICMYSAQVGLVRELLSSFLLSGLTKVRVGTVDGFQGDESDYVIVDLVRSNEDRMIGFLKSENRLNVASTRGRKRIIYCADFEMLGKDKVFGNFVESEPLFALSRLIPYERRMQVPVQFEEDVLKALARKESGLQTRGSGLPEEIQPKVWRTRSAPELRVLPYIYALQSGSNKP</sequence>
<dbReference type="Proteomes" id="UP001365542">
    <property type="component" value="Unassembled WGS sequence"/>
</dbReference>
<organism evidence="5 6">
    <name type="scientific">Orbilia ellipsospora</name>
    <dbReference type="NCBI Taxonomy" id="2528407"/>
    <lineage>
        <taxon>Eukaryota</taxon>
        <taxon>Fungi</taxon>
        <taxon>Dikarya</taxon>
        <taxon>Ascomycota</taxon>
        <taxon>Pezizomycotina</taxon>
        <taxon>Orbiliomycetes</taxon>
        <taxon>Orbiliales</taxon>
        <taxon>Orbiliaceae</taxon>
        <taxon>Orbilia</taxon>
    </lineage>
</organism>
<dbReference type="PANTHER" id="PTHR10887">
    <property type="entry name" value="DNA2/NAM7 HELICASE FAMILY"/>
    <property type="match status" value="1"/>
</dbReference>
<proteinExistence type="predicted"/>
<name>A0AAV9XD98_9PEZI</name>
<feature type="compositionally biased region" description="Acidic residues" evidence="3">
    <location>
        <begin position="555"/>
        <end position="571"/>
    </location>
</feature>
<evidence type="ECO:0000256" key="2">
    <source>
        <dbReference type="ARBA" id="ARBA00048432"/>
    </source>
</evidence>
<dbReference type="InterPro" id="IPR027417">
    <property type="entry name" value="P-loop_NTPase"/>
</dbReference>
<protein>
    <recommendedName>
        <fullName evidence="4">Helicase ATP-binding domain-containing protein</fullName>
    </recommendedName>
</protein>
<evidence type="ECO:0000256" key="1">
    <source>
        <dbReference type="ARBA" id="ARBA00022806"/>
    </source>
</evidence>
<dbReference type="AlphaFoldDB" id="A0AAV9XD98"/>
<dbReference type="InterPro" id="IPR041679">
    <property type="entry name" value="DNA2/NAM7-like_C"/>
</dbReference>